<feature type="domain" description="Disease resistance R13L4/SHOC-2-like LRR" evidence="3">
    <location>
        <begin position="2"/>
        <end position="156"/>
    </location>
</feature>
<dbReference type="PANTHER" id="PTHR48051">
    <property type="match status" value="1"/>
</dbReference>
<dbReference type="Proteomes" id="UP000796880">
    <property type="component" value="Unassembled WGS sequence"/>
</dbReference>
<organism evidence="4 5">
    <name type="scientific">Rhamnella rubrinervis</name>
    <dbReference type="NCBI Taxonomy" id="2594499"/>
    <lineage>
        <taxon>Eukaryota</taxon>
        <taxon>Viridiplantae</taxon>
        <taxon>Streptophyta</taxon>
        <taxon>Embryophyta</taxon>
        <taxon>Tracheophyta</taxon>
        <taxon>Spermatophyta</taxon>
        <taxon>Magnoliopsida</taxon>
        <taxon>eudicotyledons</taxon>
        <taxon>Gunneridae</taxon>
        <taxon>Pentapetalae</taxon>
        <taxon>rosids</taxon>
        <taxon>fabids</taxon>
        <taxon>Rosales</taxon>
        <taxon>Rhamnaceae</taxon>
        <taxon>rhamnoid group</taxon>
        <taxon>Rhamneae</taxon>
        <taxon>Rhamnella</taxon>
    </lineage>
</organism>
<evidence type="ECO:0000313" key="5">
    <source>
        <dbReference type="Proteomes" id="UP000796880"/>
    </source>
</evidence>
<dbReference type="InterPro" id="IPR055414">
    <property type="entry name" value="LRR_R13L4/SHOC2-like"/>
</dbReference>
<dbReference type="GO" id="GO:0005737">
    <property type="term" value="C:cytoplasm"/>
    <property type="evidence" value="ECO:0007669"/>
    <property type="project" value="TreeGrafter"/>
</dbReference>
<reference evidence="4" key="1">
    <citation type="submission" date="2020-03" db="EMBL/GenBank/DDBJ databases">
        <title>A high-quality chromosome-level genome assembly of a woody plant with both climbing and erect habits, Rhamnella rubrinervis.</title>
        <authorList>
            <person name="Lu Z."/>
            <person name="Yang Y."/>
            <person name="Zhu X."/>
            <person name="Sun Y."/>
        </authorList>
    </citation>
    <scope>NUCLEOTIDE SEQUENCE</scope>
    <source>
        <strain evidence="4">BYM</strain>
        <tissue evidence="4">Leaf</tissue>
    </source>
</reference>
<keyword evidence="5" id="KW-1185">Reference proteome</keyword>
<gene>
    <name evidence="4" type="ORF">FNV43_RR01315</name>
</gene>
<dbReference type="AlphaFoldDB" id="A0A8K0HPE0"/>
<keyword evidence="2" id="KW-0677">Repeat</keyword>
<dbReference type="Pfam" id="PF23598">
    <property type="entry name" value="LRR_14"/>
    <property type="match status" value="1"/>
</dbReference>
<dbReference type="Gene3D" id="3.80.10.10">
    <property type="entry name" value="Ribonuclease Inhibitor"/>
    <property type="match status" value="1"/>
</dbReference>
<dbReference type="InterPro" id="IPR032675">
    <property type="entry name" value="LRR_dom_sf"/>
</dbReference>
<dbReference type="SUPFAM" id="SSF52047">
    <property type="entry name" value="RNI-like"/>
    <property type="match status" value="1"/>
</dbReference>
<dbReference type="PANTHER" id="PTHR48051:SF54">
    <property type="entry name" value="LEUCINE-RICH REPEAT-CONTAINING PROTEIN"/>
    <property type="match status" value="1"/>
</dbReference>
<dbReference type="OrthoDB" id="598235at2759"/>
<keyword evidence="1" id="KW-0433">Leucine-rich repeat</keyword>
<evidence type="ECO:0000256" key="1">
    <source>
        <dbReference type="ARBA" id="ARBA00022614"/>
    </source>
</evidence>
<name>A0A8K0HPE0_9ROSA</name>
<evidence type="ECO:0000256" key="2">
    <source>
        <dbReference type="ARBA" id="ARBA00022737"/>
    </source>
</evidence>
<proteinExistence type="predicted"/>
<comment type="caution">
    <text evidence="4">The sequence shown here is derived from an EMBL/GenBank/DDBJ whole genome shotgun (WGS) entry which is preliminary data.</text>
</comment>
<evidence type="ECO:0000313" key="4">
    <source>
        <dbReference type="EMBL" id="KAF3456661.1"/>
    </source>
</evidence>
<evidence type="ECO:0000259" key="3">
    <source>
        <dbReference type="Pfam" id="PF23598"/>
    </source>
</evidence>
<protein>
    <recommendedName>
        <fullName evidence="3">Disease resistance R13L4/SHOC-2-like LRR domain-containing protein</fullName>
    </recommendedName>
</protein>
<accession>A0A8K0HPE0</accession>
<dbReference type="EMBL" id="VOIH02000001">
    <property type="protein sequence ID" value="KAF3456661.1"/>
    <property type="molecule type" value="Genomic_DNA"/>
</dbReference>
<dbReference type="InterPro" id="IPR050216">
    <property type="entry name" value="LRR_domain-containing"/>
</dbReference>
<sequence>MRHLESLRVIGFELSSHVGYIDLDSISSPPEFLQSLLDMQLRKLPEWIIKLQNLTKFEIRWSKLEDDPLEVLQNLPNLVVPIMVDNAYIPEKLHFKQGMFEKLKHLHLKNMATLKSLVIEDGALPTLEHLIISDCLILKTVPGGIQHLRNLKKLTLPSRFRVSVLPEGEDNHIVRHVHFTLVLFSGLADAKGRRVGTQKIPYNKNKTLAGSFAMTSAGFLASIGFFGRLSCLSAGGYSLPISTELDDNLTVPLTSVPVGSLVF</sequence>